<dbReference type="HOGENOM" id="CLU_2490741_0_0_6"/>
<dbReference type="PROSITE" id="PS51257">
    <property type="entry name" value="PROKAR_LIPOPROTEIN"/>
    <property type="match status" value="1"/>
</dbReference>
<dbReference type="RefSeq" id="WP_005214144.1">
    <property type="nucleotide sequence ID" value="NZ_KB850088.1"/>
</dbReference>
<dbReference type="EMBL" id="APRP01000003">
    <property type="protein sequence ID" value="ENX04472.1"/>
    <property type="molecule type" value="Genomic_DNA"/>
</dbReference>
<proteinExistence type="predicted"/>
<feature type="signal peptide" evidence="1">
    <location>
        <begin position="1"/>
        <end position="23"/>
    </location>
</feature>
<evidence type="ECO:0000313" key="3">
    <source>
        <dbReference type="Proteomes" id="UP000013248"/>
    </source>
</evidence>
<protein>
    <submittedName>
        <fullName evidence="2">Uncharacterized protein</fullName>
    </submittedName>
</protein>
<feature type="chain" id="PRO_5004147984" evidence="1">
    <location>
        <begin position="24"/>
        <end position="93"/>
    </location>
</feature>
<evidence type="ECO:0000313" key="2">
    <source>
        <dbReference type="EMBL" id="ENX04472.1"/>
    </source>
</evidence>
<dbReference type="AlphaFoldDB" id="N9NP70"/>
<organism evidence="2 3">
    <name type="scientific">Acinetobacter modestus</name>
    <dbReference type="NCBI Taxonomy" id="1776740"/>
    <lineage>
        <taxon>Bacteria</taxon>
        <taxon>Pseudomonadati</taxon>
        <taxon>Pseudomonadota</taxon>
        <taxon>Gammaproteobacteria</taxon>
        <taxon>Moraxellales</taxon>
        <taxon>Moraxellaceae</taxon>
        <taxon>Acinetobacter</taxon>
    </lineage>
</organism>
<gene>
    <name evidence="2" type="ORF">F900_00044</name>
</gene>
<evidence type="ECO:0000256" key="1">
    <source>
        <dbReference type="SAM" id="SignalP"/>
    </source>
</evidence>
<accession>N9NP70</accession>
<name>N9NP70_9GAMM</name>
<sequence length="93" mass="10635">MKFFKRIPFICLALIWSFACFYAGSFSTYVHQNLCYSETLSILGENSIKIANSGEPIIFIKWAKFINDLPIAGYESNCSEILEHVKQGVKNEF</sequence>
<dbReference type="Proteomes" id="UP000013248">
    <property type="component" value="Unassembled WGS sequence"/>
</dbReference>
<dbReference type="STRING" id="1217705.F900_00044"/>
<keyword evidence="1" id="KW-0732">Signal</keyword>
<reference evidence="2 3" key="1">
    <citation type="submission" date="2013-02" db="EMBL/GenBank/DDBJ databases">
        <title>The Genome Sequence of Acinetobacter sp. ANC 3862.</title>
        <authorList>
            <consortium name="The Broad Institute Genome Sequencing Platform"/>
            <consortium name="The Broad Institute Genome Sequencing Center for Infectious Disease"/>
            <person name="Cerqueira G."/>
            <person name="Feldgarden M."/>
            <person name="Courvalin P."/>
            <person name="Perichon B."/>
            <person name="Grillot-Courvalin C."/>
            <person name="Clermont D."/>
            <person name="Rocha E."/>
            <person name="Yoon E.-J."/>
            <person name="Nemec A."/>
            <person name="Walker B."/>
            <person name="Young S.K."/>
            <person name="Zeng Q."/>
            <person name="Gargeya S."/>
            <person name="Fitzgerald M."/>
            <person name="Haas B."/>
            <person name="Abouelleil A."/>
            <person name="Alvarado L."/>
            <person name="Arachchi H.M."/>
            <person name="Berlin A.M."/>
            <person name="Chapman S.B."/>
            <person name="Dewar J."/>
            <person name="Goldberg J."/>
            <person name="Griggs A."/>
            <person name="Gujja S."/>
            <person name="Hansen M."/>
            <person name="Howarth C."/>
            <person name="Imamovic A."/>
            <person name="Larimer J."/>
            <person name="McCowan C."/>
            <person name="Murphy C."/>
            <person name="Neiman D."/>
            <person name="Pearson M."/>
            <person name="Priest M."/>
            <person name="Roberts A."/>
            <person name="Saif S."/>
            <person name="Shea T."/>
            <person name="Sisk P."/>
            <person name="Sykes S."/>
            <person name="Wortman J."/>
            <person name="Nusbaum C."/>
            <person name="Birren B."/>
        </authorList>
    </citation>
    <scope>NUCLEOTIDE SEQUENCE [LARGE SCALE GENOMIC DNA]</scope>
    <source>
        <strain evidence="2 3">ANC 3862</strain>
    </source>
</reference>
<comment type="caution">
    <text evidence="2">The sequence shown here is derived from an EMBL/GenBank/DDBJ whole genome shotgun (WGS) entry which is preliminary data.</text>
</comment>